<evidence type="ECO:0000313" key="1">
    <source>
        <dbReference type="EMBL" id="CAG6632946.1"/>
    </source>
</evidence>
<proteinExistence type="predicted"/>
<dbReference type="EMBL" id="HBUF01081177">
    <property type="protein sequence ID" value="CAG6632949.1"/>
    <property type="molecule type" value="Transcribed_RNA"/>
</dbReference>
<name>A0A8D8QJB0_9HEMI</name>
<organism evidence="1">
    <name type="scientific">Cacopsylla melanoneura</name>
    <dbReference type="NCBI Taxonomy" id="428564"/>
    <lineage>
        <taxon>Eukaryota</taxon>
        <taxon>Metazoa</taxon>
        <taxon>Ecdysozoa</taxon>
        <taxon>Arthropoda</taxon>
        <taxon>Hexapoda</taxon>
        <taxon>Insecta</taxon>
        <taxon>Pterygota</taxon>
        <taxon>Neoptera</taxon>
        <taxon>Paraneoptera</taxon>
        <taxon>Hemiptera</taxon>
        <taxon>Sternorrhyncha</taxon>
        <taxon>Psylloidea</taxon>
        <taxon>Psyllidae</taxon>
        <taxon>Psyllinae</taxon>
        <taxon>Cacopsylla</taxon>
    </lineage>
</organism>
<sequence length="183" mass="21304">MRIFFNESIESLCVYNRFQMNTGTVKIANPCIAQFTIPATNWDEHLNAADGDWFIDNVGVLIYRGRGLRGQLVPGTIFGVLFHQFRQMRFLLQMKQESFDRSRKHIARLAPMYFRIVEVIVDAFFIRFYATFRHCTFVIFNRVQFCQNTLLGGMFAVSGVASCVFSTLRSEIDFFSLDVFRCQ</sequence>
<dbReference type="AlphaFoldDB" id="A0A8D8QJB0"/>
<reference evidence="1" key="1">
    <citation type="submission" date="2021-05" db="EMBL/GenBank/DDBJ databases">
        <authorList>
            <person name="Alioto T."/>
            <person name="Alioto T."/>
            <person name="Gomez Garrido J."/>
        </authorList>
    </citation>
    <scope>NUCLEOTIDE SEQUENCE</scope>
</reference>
<accession>A0A8D8QJB0</accession>
<dbReference type="EMBL" id="HBUF01081176">
    <property type="protein sequence ID" value="CAG6632946.1"/>
    <property type="molecule type" value="Transcribed_RNA"/>
</dbReference>
<dbReference type="EMBL" id="HBUF01081175">
    <property type="protein sequence ID" value="CAG6632943.1"/>
    <property type="molecule type" value="Transcribed_RNA"/>
</dbReference>
<protein>
    <submittedName>
        <fullName evidence="1">Uncharacterized protein</fullName>
    </submittedName>
</protein>